<dbReference type="AlphaFoldDB" id="A0A8H4QV36"/>
<name>A0A8H4QV36_9AGAR</name>
<dbReference type="PRINTS" id="PR00853">
    <property type="entry name" value="XPGRADSUPER"/>
</dbReference>
<dbReference type="InterPro" id="IPR036279">
    <property type="entry name" value="5-3_exonuclease_C_sf"/>
</dbReference>
<gene>
    <name evidence="2" type="ORF">D9613_012853</name>
</gene>
<evidence type="ECO:0000259" key="1">
    <source>
        <dbReference type="Pfam" id="PF00867"/>
    </source>
</evidence>
<dbReference type="PANTHER" id="PTHR11081">
    <property type="entry name" value="FLAP ENDONUCLEASE FAMILY MEMBER"/>
    <property type="match status" value="1"/>
</dbReference>
<protein>
    <recommendedName>
        <fullName evidence="1">XPG-I domain-containing protein</fullName>
    </recommendedName>
</protein>
<keyword evidence="3" id="KW-1185">Reference proteome</keyword>
<dbReference type="PANTHER" id="PTHR11081:SF75">
    <property type="entry name" value="ENDONUCLEASE, PUTATIVE (AFU_ORTHOLOGUE AFUA_3G13260)-RELATED"/>
    <property type="match status" value="1"/>
</dbReference>
<evidence type="ECO:0000313" key="3">
    <source>
        <dbReference type="Proteomes" id="UP000521872"/>
    </source>
</evidence>
<dbReference type="GO" id="GO:0006281">
    <property type="term" value="P:DNA repair"/>
    <property type="evidence" value="ECO:0007669"/>
    <property type="project" value="UniProtKB-ARBA"/>
</dbReference>
<dbReference type="Pfam" id="PF00867">
    <property type="entry name" value="XPG_I"/>
    <property type="match status" value="1"/>
</dbReference>
<evidence type="ECO:0000313" key="2">
    <source>
        <dbReference type="EMBL" id="KAF4618034.1"/>
    </source>
</evidence>
<proteinExistence type="predicted"/>
<dbReference type="InterPro" id="IPR006084">
    <property type="entry name" value="XPG/Rad2"/>
</dbReference>
<dbReference type="Proteomes" id="UP000521872">
    <property type="component" value="Unassembled WGS sequence"/>
</dbReference>
<feature type="domain" description="XPG-I" evidence="1">
    <location>
        <begin position="2"/>
        <end position="70"/>
    </location>
</feature>
<organism evidence="2 3">
    <name type="scientific">Agrocybe pediades</name>
    <dbReference type="NCBI Taxonomy" id="84607"/>
    <lineage>
        <taxon>Eukaryota</taxon>
        <taxon>Fungi</taxon>
        <taxon>Dikarya</taxon>
        <taxon>Basidiomycota</taxon>
        <taxon>Agaricomycotina</taxon>
        <taxon>Agaricomycetes</taxon>
        <taxon>Agaricomycetidae</taxon>
        <taxon>Agaricales</taxon>
        <taxon>Agaricineae</taxon>
        <taxon>Strophariaceae</taxon>
        <taxon>Agrocybe</taxon>
    </lineage>
</organism>
<dbReference type="SUPFAM" id="SSF47807">
    <property type="entry name" value="5' to 3' exonuclease, C-terminal subdomain"/>
    <property type="match status" value="1"/>
</dbReference>
<sequence length="235" mass="26572">MLNSLGMIDAVVTDDSDAVVFGANIIYKSIPREDREFDDQVNCYDAKKAKSEINFSRGDALLVALLSGGDYHKGIERCGYKIAHDLAKCGFGKRLLQEYSASQDRDELARFLSEWRVQLRLELCSNSEGNLKYHFPSVAQNIPDTFPDLNIVELYVNPLTSLTAGSPPILPDQNQWLIKEIPDIVKFCVLHLGWNTLAKLRTHFKSKLYEAIFLRMIYSPLAIYDPSTRNPAPQT</sequence>
<dbReference type="GO" id="GO:0017108">
    <property type="term" value="F:5'-flap endonuclease activity"/>
    <property type="evidence" value="ECO:0007669"/>
    <property type="project" value="TreeGrafter"/>
</dbReference>
<dbReference type="InterPro" id="IPR029060">
    <property type="entry name" value="PIN-like_dom_sf"/>
</dbReference>
<dbReference type="SUPFAM" id="SSF88723">
    <property type="entry name" value="PIN domain-like"/>
    <property type="match status" value="1"/>
</dbReference>
<accession>A0A8H4QV36</accession>
<dbReference type="Gene3D" id="3.40.50.1010">
    <property type="entry name" value="5'-nuclease"/>
    <property type="match status" value="1"/>
</dbReference>
<dbReference type="InterPro" id="IPR006086">
    <property type="entry name" value="XPG-I_dom"/>
</dbReference>
<comment type="caution">
    <text evidence="2">The sequence shown here is derived from an EMBL/GenBank/DDBJ whole genome shotgun (WGS) entry which is preliminary data.</text>
</comment>
<reference evidence="2 3" key="1">
    <citation type="submission" date="2019-12" db="EMBL/GenBank/DDBJ databases">
        <authorList>
            <person name="Floudas D."/>
            <person name="Bentzer J."/>
            <person name="Ahren D."/>
            <person name="Johansson T."/>
            <person name="Persson P."/>
            <person name="Tunlid A."/>
        </authorList>
    </citation>
    <scope>NUCLEOTIDE SEQUENCE [LARGE SCALE GENOMIC DNA]</scope>
    <source>
        <strain evidence="2 3">CBS 102.39</strain>
    </source>
</reference>
<dbReference type="EMBL" id="JAACJL010000020">
    <property type="protein sequence ID" value="KAF4618034.1"/>
    <property type="molecule type" value="Genomic_DNA"/>
</dbReference>